<dbReference type="PANTHER" id="PTHR46250">
    <property type="entry name" value="MYB/SANT-LIKE DNA-BINDING DOMAIN PROTEIN-RELATED"/>
    <property type="match status" value="1"/>
</dbReference>
<evidence type="ECO:0000313" key="2">
    <source>
        <dbReference type="EMBL" id="KAK9756781.1"/>
    </source>
</evidence>
<keyword evidence="3" id="KW-1185">Reference proteome</keyword>
<evidence type="ECO:0000313" key="3">
    <source>
        <dbReference type="Proteomes" id="UP001443914"/>
    </source>
</evidence>
<dbReference type="EMBL" id="JBDFQZ010000001">
    <property type="protein sequence ID" value="KAK9756781.1"/>
    <property type="molecule type" value="Genomic_DNA"/>
</dbReference>
<sequence>MDIGQTSQGGRGKNKRSWTKQKEEQLIDELLNFKNGFKNKLDDILNQKFPGYGLKAIPHTDSKIKCKNNVHGLWNVSFPYFHKLTIIYGPDRATGANSGTFAQEVDNQQNEAINLSRDKPVLKKAKIVKIPTDNKKQKTQKREMSEVVDLTTSLKVMSSNLSGFMNGMNAHMSTTANALSTTQQHKQAILLLGVQGLTRHEALLAAQKMASSPSDLSLFYQSPDEAYKREFIINLIHPHLPRNGNISYF</sequence>
<feature type="region of interest" description="Disordered" evidence="1">
    <location>
        <begin position="1"/>
        <end position="20"/>
    </location>
</feature>
<accession>A0AAW1N781</accession>
<organism evidence="2 3">
    <name type="scientific">Saponaria officinalis</name>
    <name type="common">Common soapwort</name>
    <name type="synonym">Lychnis saponaria</name>
    <dbReference type="NCBI Taxonomy" id="3572"/>
    <lineage>
        <taxon>Eukaryota</taxon>
        <taxon>Viridiplantae</taxon>
        <taxon>Streptophyta</taxon>
        <taxon>Embryophyta</taxon>
        <taxon>Tracheophyta</taxon>
        <taxon>Spermatophyta</taxon>
        <taxon>Magnoliopsida</taxon>
        <taxon>eudicotyledons</taxon>
        <taxon>Gunneridae</taxon>
        <taxon>Pentapetalae</taxon>
        <taxon>Caryophyllales</taxon>
        <taxon>Caryophyllaceae</taxon>
        <taxon>Caryophylleae</taxon>
        <taxon>Saponaria</taxon>
    </lineage>
</organism>
<dbReference type="Proteomes" id="UP001443914">
    <property type="component" value="Unassembled WGS sequence"/>
</dbReference>
<proteinExistence type="predicted"/>
<name>A0AAW1N781_SAPOF</name>
<dbReference type="AlphaFoldDB" id="A0AAW1N781"/>
<comment type="caution">
    <text evidence="2">The sequence shown here is derived from an EMBL/GenBank/DDBJ whole genome shotgun (WGS) entry which is preliminary data.</text>
</comment>
<gene>
    <name evidence="2" type="ORF">RND81_01G120800</name>
</gene>
<protein>
    <recommendedName>
        <fullName evidence="4">Myb/SANT-like domain-containing protein</fullName>
    </recommendedName>
</protein>
<evidence type="ECO:0008006" key="4">
    <source>
        <dbReference type="Google" id="ProtNLM"/>
    </source>
</evidence>
<reference evidence="2" key="1">
    <citation type="submission" date="2024-03" db="EMBL/GenBank/DDBJ databases">
        <title>WGS assembly of Saponaria officinalis var. Norfolk2.</title>
        <authorList>
            <person name="Jenkins J."/>
            <person name="Shu S."/>
            <person name="Grimwood J."/>
            <person name="Barry K."/>
            <person name="Goodstein D."/>
            <person name="Schmutz J."/>
            <person name="Leebens-Mack J."/>
            <person name="Osbourn A."/>
        </authorList>
    </citation>
    <scope>NUCLEOTIDE SEQUENCE [LARGE SCALE GENOMIC DNA]</scope>
    <source>
        <strain evidence="2">JIC</strain>
    </source>
</reference>
<dbReference type="PANTHER" id="PTHR46250:SF15">
    <property type="entry name" value="OS01G0523800 PROTEIN"/>
    <property type="match status" value="1"/>
</dbReference>
<evidence type="ECO:0000256" key="1">
    <source>
        <dbReference type="SAM" id="MobiDB-lite"/>
    </source>
</evidence>